<dbReference type="PANTHER" id="PTHR30363:SF44">
    <property type="entry name" value="AGA OPERON TRANSCRIPTIONAL REPRESSOR-RELATED"/>
    <property type="match status" value="1"/>
</dbReference>
<dbReference type="Proteomes" id="UP000663981">
    <property type="component" value="Unassembled WGS sequence"/>
</dbReference>
<dbReference type="SUPFAM" id="SSF100950">
    <property type="entry name" value="NagB/RpiA/CoA transferase-like"/>
    <property type="match status" value="1"/>
</dbReference>
<proteinExistence type="predicted"/>
<name>A0ABS3NB15_9BACI</name>
<dbReference type="SMART" id="SM00420">
    <property type="entry name" value="HTH_DEOR"/>
    <property type="match status" value="1"/>
</dbReference>
<dbReference type="Gene3D" id="1.10.10.10">
    <property type="entry name" value="Winged helix-like DNA-binding domain superfamily/Winged helix DNA-binding domain"/>
    <property type="match status" value="1"/>
</dbReference>
<accession>A0ABS3NB15</accession>
<dbReference type="InterPro" id="IPR036388">
    <property type="entry name" value="WH-like_DNA-bd_sf"/>
</dbReference>
<dbReference type="RefSeq" id="WP_207982334.1">
    <property type="nucleotide sequence ID" value="NZ_JAGDEL010000039.1"/>
</dbReference>
<keyword evidence="3" id="KW-0804">Transcription</keyword>
<dbReference type="InterPro" id="IPR018356">
    <property type="entry name" value="Tscrpt_reg_HTH_DeoR_CS"/>
</dbReference>
<protein>
    <submittedName>
        <fullName evidence="5">DeoR/GlpR transcriptional regulator</fullName>
    </submittedName>
</protein>
<dbReference type="Pfam" id="PF08220">
    <property type="entry name" value="HTH_DeoR"/>
    <property type="match status" value="1"/>
</dbReference>
<evidence type="ECO:0000313" key="6">
    <source>
        <dbReference type="Proteomes" id="UP000663981"/>
    </source>
</evidence>
<dbReference type="SMART" id="SM01134">
    <property type="entry name" value="DeoRC"/>
    <property type="match status" value="1"/>
</dbReference>
<evidence type="ECO:0000259" key="4">
    <source>
        <dbReference type="PROSITE" id="PS51000"/>
    </source>
</evidence>
<feature type="domain" description="HTH deoR-type" evidence="4">
    <location>
        <begin position="3"/>
        <end position="58"/>
    </location>
</feature>
<dbReference type="PROSITE" id="PS51000">
    <property type="entry name" value="HTH_DEOR_2"/>
    <property type="match status" value="1"/>
</dbReference>
<dbReference type="SUPFAM" id="SSF46785">
    <property type="entry name" value="Winged helix' DNA-binding domain"/>
    <property type="match status" value="1"/>
</dbReference>
<dbReference type="InterPro" id="IPR050313">
    <property type="entry name" value="Carb_Metab_HTH_regulators"/>
</dbReference>
<comment type="caution">
    <text evidence="5">The sequence shown here is derived from an EMBL/GenBank/DDBJ whole genome shotgun (WGS) entry which is preliminary data.</text>
</comment>
<organism evidence="5 6">
    <name type="scientific">Metabacillus bambusae</name>
    <dbReference type="NCBI Taxonomy" id="2795218"/>
    <lineage>
        <taxon>Bacteria</taxon>
        <taxon>Bacillati</taxon>
        <taxon>Bacillota</taxon>
        <taxon>Bacilli</taxon>
        <taxon>Bacillales</taxon>
        <taxon>Bacillaceae</taxon>
        <taxon>Metabacillus</taxon>
    </lineage>
</organism>
<dbReference type="InterPro" id="IPR037171">
    <property type="entry name" value="NagB/RpiA_transferase-like"/>
</dbReference>
<dbReference type="InterPro" id="IPR036390">
    <property type="entry name" value="WH_DNA-bd_sf"/>
</dbReference>
<dbReference type="PROSITE" id="PS00894">
    <property type="entry name" value="HTH_DEOR_1"/>
    <property type="match status" value="1"/>
</dbReference>
<reference evidence="5 6" key="1">
    <citation type="submission" date="2021-03" db="EMBL/GenBank/DDBJ databases">
        <title>Whole genome sequence of Metabacillus bambusae BG109.</title>
        <authorList>
            <person name="Jeong J.W."/>
        </authorList>
    </citation>
    <scope>NUCLEOTIDE SEQUENCE [LARGE SCALE GENOMIC DNA]</scope>
    <source>
        <strain evidence="5 6">BG109</strain>
    </source>
</reference>
<dbReference type="InterPro" id="IPR001034">
    <property type="entry name" value="DeoR_HTH"/>
</dbReference>
<keyword evidence="6" id="KW-1185">Reference proteome</keyword>
<dbReference type="PRINTS" id="PR00037">
    <property type="entry name" value="HTHLACR"/>
</dbReference>
<dbReference type="EMBL" id="JAGDEL010000039">
    <property type="protein sequence ID" value="MBO1515476.1"/>
    <property type="molecule type" value="Genomic_DNA"/>
</dbReference>
<dbReference type="PANTHER" id="PTHR30363">
    <property type="entry name" value="HTH-TYPE TRANSCRIPTIONAL REGULATOR SRLR-RELATED"/>
    <property type="match status" value="1"/>
</dbReference>
<evidence type="ECO:0000256" key="1">
    <source>
        <dbReference type="ARBA" id="ARBA00023015"/>
    </source>
</evidence>
<evidence type="ECO:0000313" key="5">
    <source>
        <dbReference type="EMBL" id="MBO1515476.1"/>
    </source>
</evidence>
<evidence type="ECO:0000256" key="2">
    <source>
        <dbReference type="ARBA" id="ARBA00023125"/>
    </source>
</evidence>
<keyword evidence="1" id="KW-0805">Transcription regulation</keyword>
<dbReference type="Pfam" id="PF00455">
    <property type="entry name" value="DeoRC"/>
    <property type="match status" value="1"/>
</dbReference>
<gene>
    <name evidence="5" type="ORF">I7822_28080</name>
</gene>
<dbReference type="InterPro" id="IPR014036">
    <property type="entry name" value="DeoR-like_C"/>
</dbReference>
<sequence>MQVNERREEILELLKQKHKISIPDLAELLQVSEITVRRDLDLLDHNNQIVRIRGGAKWLDDEKIEKNTNFLNSRFQKQAAVNQEKKVTIGKLAASLVHEDDTILIDAGSTALEFAKQLKGKSGITAVVTAVNIAEELEGIEGINTILSGGAFRSRTTTLINPFMDRMLMQIYADKVFLGISALSIEKGFSGNDILEAQVKQQLLESGKQIYWLLDSSKVGKISTIRISPIREEHTIITDDGIDPVVKTQLENKCNVLLAKLGGGT</sequence>
<keyword evidence="2" id="KW-0238">DNA-binding</keyword>
<evidence type="ECO:0000256" key="3">
    <source>
        <dbReference type="ARBA" id="ARBA00023163"/>
    </source>
</evidence>